<accession>A0A4Y4G0H6</accession>
<keyword evidence="1" id="KW-0472">Membrane</keyword>
<dbReference type="EMBL" id="JAAXPM010000001">
    <property type="protein sequence ID" value="NKY66250.1"/>
    <property type="molecule type" value="Genomic_DNA"/>
</dbReference>
<feature type="transmembrane region" description="Helical" evidence="1">
    <location>
        <begin position="56"/>
        <end position="75"/>
    </location>
</feature>
<comment type="caution">
    <text evidence="3">The sequence shown here is derived from an EMBL/GenBank/DDBJ whole genome shotgun (WGS) entry which is preliminary data.</text>
</comment>
<dbReference type="InterPro" id="IPR026272">
    <property type="entry name" value="SdpI"/>
</dbReference>
<dbReference type="Pfam" id="PF13630">
    <property type="entry name" value="SdpI"/>
    <property type="match status" value="1"/>
</dbReference>
<dbReference type="Pfam" id="PF07853">
    <property type="entry name" value="DUF1648"/>
    <property type="match status" value="1"/>
</dbReference>
<evidence type="ECO:0000313" key="4">
    <source>
        <dbReference type="EMBL" id="SCB76685.1"/>
    </source>
</evidence>
<sequence length="211" mass="24235">MTKKELRRLLIVTTVVMLVPLVVGLIIWPQLPDQIATHFGVNGQANGWHDKNKTVFGVPLLMIMIQYICFFSLYFDPSKNNFSKGLFKGLLWIAPIIELIMMFSIYGIALGYPLDIGMIVNFVVGLLFIGLGNYLHKVKQNYTVGIKIPWTLHSKENWNRTHRFAAWLFLIVGIIMMINGFFEQTWLLIVPILSIIILPIGYSFMLYRKGI</sequence>
<evidence type="ECO:0000259" key="2">
    <source>
        <dbReference type="Pfam" id="PF07853"/>
    </source>
</evidence>
<dbReference type="AlphaFoldDB" id="A0A4Y4G0H6"/>
<organism evidence="3 6">
    <name type="scientific">Weissella hellenica</name>
    <dbReference type="NCBI Taxonomy" id="46256"/>
    <lineage>
        <taxon>Bacteria</taxon>
        <taxon>Bacillati</taxon>
        <taxon>Bacillota</taxon>
        <taxon>Bacilli</taxon>
        <taxon>Lactobacillales</taxon>
        <taxon>Lactobacillaceae</taxon>
        <taxon>Weissella</taxon>
    </lineage>
</organism>
<protein>
    <submittedName>
        <fullName evidence="3">DUF1648 domain-containing protein</fullName>
    </submittedName>
    <submittedName>
        <fullName evidence="4">Uncharacterized membrane protein</fullName>
    </submittedName>
</protein>
<feature type="domain" description="DUF1648" evidence="2">
    <location>
        <begin position="16"/>
        <end position="63"/>
    </location>
</feature>
<keyword evidence="1" id="KW-0812">Transmembrane</keyword>
<dbReference type="GO" id="GO:0009636">
    <property type="term" value="P:response to toxic substance"/>
    <property type="evidence" value="ECO:0007669"/>
    <property type="project" value="TreeGrafter"/>
</dbReference>
<proteinExistence type="predicted"/>
<dbReference type="PIRSF" id="PIRSF038959">
    <property type="entry name" value="SdpI"/>
    <property type="match status" value="1"/>
</dbReference>
<dbReference type="EMBL" id="FMAW01000002">
    <property type="protein sequence ID" value="SCB76685.1"/>
    <property type="molecule type" value="Genomic_DNA"/>
</dbReference>
<keyword evidence="5" id="KW-1185">Reference proteome</keyword>
<keyword evidence="1" id="KW-1133">Transmembrane helix</keyword>
<feature type="transmembrane region" description="Helical" evidence="1">
    <location>
        <begin position="188"/>
        <end position="207"/>
    </location>
</feature>
<dbReference type="OrthoDB" id="9808690at2"/>
<evidence type="ECO:0000256" key="1">
    <source>
        <dbReference type="SAM" id="Phobius"/>
    </source>
</evidence>
<evidence type="ECO:0000313" key="3">
    <source>
        <dbReference type="EMBL" id="NKY66250.1"/>
    </source>
</evidence>
<dbReference type="InterPro" id="IPR012867">
    <property type="entry name" value="DUF1648"/>
</dbReference>
<name>A0A4Y4G0H6_WEIHE</name>
<feature type="transmembrane region" description="Helical" evidence="1">
    <location>
        <begin position="87"/>
        <end position="110"/>
    </location>
</feature>
<feature type="transmembrane region" description="Helical" evidence="1">
    <location>
        <begin position="116"/>
        <end position="135"/>
    </location>
</feature>
<gene>
    <name evidence="4" type="ORF">GA0061075_10241</name>
    <name evidence="3" type="ORF">HF960_00780</name>
</gene>
<feature type="transmembrane region" description="Helical" evidence="1">
    <location>
        <begin position="164"/>
        <end position="182"/>
    </location>
</feature>
<evidence type="ECO:0000313" key="6">
    <source>
        <dbReference type="Proteomes" id="UP000585749"/>
    </source>
</evidence>
<dbReference type="Proteomes" id="UP000182448">
    <property type="component" value="Unassembled WGS sequence"/>
</dbReference>
<dbReference type="InterPro" id="IPR025962">
    <property type="entry name" value="SdpI/YhfL"/>
</dbReference>
<dbReference type="RefSeq" id="WP_074426766.1">
    <property type="nucleotide sequence ID" value="NZ_BJEG01000001.1"/>
</dbReference>
<reference evidence="3 6" key="2">
    <citation type="submission" date="2020-04" db="EMBL/GenBank/DDBJ databases">
        <title>MicrobeNet Type strains.</title>
        <authorList>
            <person name="Nicholson A.C."/>
        </authorList>
    </citation>
    <scope>NUCLEOTIDE SEQUENCE [LARGE SCALE GENOMIC DNA]</scope>
    <source>
        <strain evidence="3 6">CCUG 33494</strain>
    </source>
</reference>
<dbReference type="PANTHER" id="PTHR37810:SF5">
    <property type="entry name" value="IMMUNITY PROTEIN SDPI"/>
    <property type="match status" value="1"/>
</dbReference>
<dbReference type="Proteomes" id="UP000585749">
    <property type="component" value="Unassembled WGS sequence"/>
</dbReference>
<evidence type="ECO:0000313" key="5">
    <source>
        <dbReference type="Proteomes" id="UP000182448"/>
    </source>
</evidence>
<reference evidence="4 5" key="1">
    <citation type="submission" date="2016-08" db="EMBL/GenBank/DDBJ databases">
        <authorList>
            <person name="Varghese N."/>
            <person name="Submissions Spin"/>
        </authorList>
    </citation>
    <scope>NUCLEOTIDE SEQUENCE [LARGE SCALE GENOMIC DNA]</scope>
    <source>
        <strain evidence="4 5">R-53116</strain>
    </source>
</reference>
<feature type="transmembrane region" description="Helical" evidence="1">
    <location>
        <begin position="9"/>
        <end position="28"/>
    </location>
</feature>
<dbReference type="PANTHER" id="PTHR37810">
    <property type="entry name" value="IMMUNITY PROTEIN SDPI"/>
    <property type="match status" value="1"/>
</dbReference>